<proteinExistence type="predicted"/>
<name>A0A0F9S2X6_9ZZZZ</name>
<evidence type="ECO:0000313" key="1">
    <source>
        <dbReference type="EMBL" id="KKN31476.1"/>
    </source>
</evidence>
<sequence length="480" mass="54264">MPTSWFAVDHDGLRELVAAKPAWFAIAELAQNSWDEDSTKVSIMLEKLPGRPAARLVVEDDNPEGFRNLTHAFTLFARSDKRSDPEKRGRFNLGEKLVLARCIEAEVSTTKGTVVFNQDGTRTRRRLKRDQGTVFTGIIRMNSDEFLHACSAVQMLHPPIPTTFNGILIEQQTPIKTFEAKLPTVMADQDGALRRTTRKTEIRIYKVRSNSERPCIYEMGIPVVATDDAYHVDVQQKVPLNMDRDNVPPSYLRKLRAVVLNHTADLLSNYEITESWVDAALEDSNIKSAAVQTVIKARFGNKVVTADPSDREAENNAKAAGYRVIHGGSFSKRQWEAIKQAEVMPPAGQVFPTKHVEYSAGGTPEKIIPVEDWTKEMQAVATIAEDAARTALDIRHLSIIMVNDPKHNGNRFAAWYCDGRLHFNYRVLGKSWFRKQNREQQLELIIHELAHAVESNHLSTRYHEACCNIGAKLVLWRLRT</sequence>
<organism evidence="1">
    <name type="scientific">marine sediment metagenome</name>
    <dbReference type="NCBI Taxonomy" id="412755"/>
    <lineage>
        <taxon>unclassified sequences</taxon>
        <taxon>metagenomes</taxon>
        <taxon>ecological metagenomes</taxon>
    </lineage>
</organism>
<dbReference type="Pfam" id="PF13589">
    <property type="entry name" value="HATPase_c_3"/>
    <property type="match status" value="1"/>
</dbReference>
<gene>
    <name evidence="1" type="ORF">LCGC14_0823490</name>
</gene>
<dbReference type="EMBL" id="LAZR01002325">
    <property type="protein sequence ID" value="KKN31476.1"/>
    <property type="molecule type" value="Genomic_DNA"/>
</dbReference>
<protein>
    <submittedName>
        <fullName evidence="1">Uncharacterized protein</fullName>
    </submittedName>
</protein>
<comment type="caution">
    <text evidence="1">The sequence shown here is derived from an EMBL/GenBank/DDBJ whole genome shotgun (WGS) entry which is preliminary data.</text>
</comment>
<reference evidence="1" key="1">
    <citation type="journal article" date="2015" name="Nature">
        <title>Complex archaea that bridge the gap between prokaryotes and eukaryotes.</title>
        <authorList>
            <person name="Spang A."/>
            <person name="Saw J.H."/>
            <person name="Jorgensen S.L."/>
            <person name="Zaremba-Niedzwiedzka K."/>
            <person name="Martijn J."/>
            <person name="Lind A.E."/>
            <person name="van Eijk R."/>
            <person name="Schleper C."/>
            <person name="Guy L."/>
            <person name="Ettema T.J."/>
        </authorList>
    </citation>
    <scope>NUCLEOTIDE SEQUENCE</scope>
</reference>
<accession>A0A0F9S2X6</accession>
<dbReference type="InterPro" id="IPR036890">
    <property type="entry name" value="HATPase_C_sf"/>
</dbReference>
<dbReference type="SUPFAM" id="SSF55874">
    <property type="entry name" value="ATPase domain of HSP90 chaperone/DNA topoisomerase II/histidine kinase"/>
    <property type="match status" value="1"/>
</dbReference>
<dbReference type="AlphaFoldDB" id="A0A0F9S2X6"/>